<dbReference type="Pfam" id="PF03168">
    <property type="entry name" value="LEA_2"/>
    <property type="match status" value="1"/>
</dbReference>
<feature type="region of interest" description="Disordered" evidence="5">
    <location>
        <begin position="1"/>
        <end position="23"/>
    </location>
</feature>
<sequence length="213" mass="21423">MAAAAASSSSSSATLCKHHGPPTASRRRLRVCVAISVTALLLAAVVAAAVLAVAAARPRPADATVTALRLASLSVSPGGSVNATLDAVLAIRNPSPVAAFAHDAGRAEVYYRGALAADADVPPGRVAPRGSEALAVRLTVLADRLAGRAPELYGDVVGAAGDVSLTVRTTVPGTVTVLGVFRRHAVVITACDVALSVRRPGAHSSSCRVLTKL</sequence>
<keyword evidence="2 6" id="KW-0812">Transmembrane</keyword>
<dbReference type="AlphaFoldDB" id="A0A0E0PKJ9"/>
<reference evidence="9" key="1">
    <citation type="submission" date="2013-06" db="EMBL/GenBank/DDBJ databases">
        <authorList>
            <person name="Zhao Q."/>
        </authorList>
    </citation>
    <scope>NUCLEOTIDE SEQUENCE</scope>
    <source>
        <strain evidence="9">cv. W1943</strain>
    </source>
</reference>
<dbReference type="OMA" id="THDAGCA"/>
<protein>
    <recommendedName>
        <fullName evidence="7">Late embryogenesis abundant protein LEA-2 subgroup domain-containing protein</fullName>
    </recommendedName>
</protein>
<reference evidence="8" key="2">
    <citation type="submission" date="2015-06" db="UniProtKB">
        <authorList>
            <consortium name="EnsemblPlants"/>
        </authorList>
    </citation>
    <scope>IDENTIFICATION</scope>
</reference>
<dbReference type="InterPro" id="IPR004864">
    <property type="entry name" value="LEA_2"/>
</dbReference>
<evidence type="ECO:0000256" key="3">
    <source>
        <dbReference type="ARBA" id="ARBA00022989"/>
    </source>
</evidence>
<feature type="domain" description="Late embryogenesis abundant protein LEA-2 subgroup" evidence="7">
    <location>
        <begin position="89"/>
        <end position="177"/>
    </location>
</feature>
<comment type="subcellular location">
    <subcellularLocation>
        <location evidence="1">Membrane</location>
        <topology evidence="1">Single-pass membrane protein</topology>
    </subcellularLocation>
</comment>
<organism evidence="8 9">
    <name type="scientific">Oryza rufipogon</name>
    <name type="common">Brownbeard rice</name>
    <name type="synonym">Asian wild rice</name>
    <dbReference type="NCBI Taxonomy" id="4529"/>
    <lineage>
        <taxon>Eukaryota</taxon>
        <taxon>Viridiplantae</taxon>
        <taxon>Streptophyta</taxon>
        <taxon>Embryophyta</taxon>
        <taxon>Tracheophyta</taxon>
        <taxon>Spermatophyta</taxon>
        <taxon>Magnoliopsida</taxon>
        <taxon>Liliopsida</taxon>
        <taxon>Poales</taxon>
        <taxon>Poaceae</taxon>
        <taxon>BOP clade</taxon>
        <taxon>Oryzoideae</taxon>
        <taxon>Oryzeae</taxon>
        <taxon>Oryzinae</taxon>
        <taxon>Oryza</taxon>
    </lineage>
</organism>
<dbReference type="GO" id="GO:0016020">
    <property type="term" value="C:membrane"/>
    <property type="evidence" value="ECO:0007669"/>
    <property type="project" value="UniProtKB-SubCell"/>
</dbReference>
<dbReference type="Proteomes" id="UP000008022">
    <property type="component" value="Unassembled WGS sequence"/>
</dbReference>
<evidence type="ECO:0000256" key="4">
    <source>
        <dbReference type="ARBA" id="ARBA00023136"/>
    </source>
</evidence>
<feature type="compositionally biased region" description="Low complexity" evidence="5">
    <location>
        <begin position="1"/>
        <end position="13"/>
    </location>
</feature>
<dbReference type="eggNOG" id="ENOG502RZ37">
    <property type="taxonomic scope" value="Eukaryota"/>
</dbReference>
<evidence type="ECO:0000256" key="5">
    <source>
        <dbReference type="SAM" id="MobiDB-lite"/>
    </source>
</evidence>
<dbReference type="PANTHER" id="PTHR31234:SF65">
    <property type="entry name" value="LATE EMBRYOGENESIS ABUNDANT PROTEIN, LEA_2 SUBGROUP"/>
    <property type="match status" value="1"/>
</dbReference>
<dbReference type="GO" id="GO:0098542">
    <property type="term" value="P:defense response to other organism"/>
    <property type="evidence" value="ECO:0007669"/>
    <property type="project" value="InterPro"/>
</dbReference>
<name>A0A0E0PKJ9_ORYRU</name>
<proteinExistence type="predicted"/>
<evidence type="ECO:0000259" key="7">
    <source>
        <dbReference type="Pfam" id="PF03168"/>
    </source>
</evidence>
<evidence type="ECO:0000256" key="6">
    <source>
        <dbReference type="SAM" id="Phobius"/>
    </source>
</evidence>
<keyword evidence="9" id="KW-1185">Reference proteome</keyword>
<keyword evidence="4 6" id="KW-0472">Membrane</keyword>
<dbReference type="InterPro" id="IPR044839">
    <property type="entry name" value="NDR1-like"/>
</dbReference>
<dbReference type="HOGENOM" id="CLU_050605_4_2_1"/>
<evidence type="ECO:0000313" key="8">
    <source>
        <dbReference type="EnsemblPlants" id="ORUFI05G12050.1"/>
    </source>
</evidence>
<dbReference type="PANTHER" id="PTHR31234">
    <property type="entry name" value="LATE EMBRYOGENESIS ABUNDANT (LEA) HYDROXYPROLINE-RICH GLYCOPROTEIN FAMILY"/>
    <property type="match status" value="1"/>
</dbReference>
<keyword evidence="3 6" id="KW-1133">Transmembrane helix</keyword>
<dbReference type="Gramene" id="ORUFI05G12050.1">
    <property type="protein sequence ID" value="ORUFI05G12050.1"/>
    <property type="gene ID" value="ORUFI05G12050"/>
</dbReference>
<evidence type="ECO:0000313" key="9">
    <source>
        <dbReference type="Proteomes" id="UP000008022"/>
    </source>
</evidence>
<evidence type="ECO:0000256" key="2">
    <source>
        <dbReference type="ARBA" id="ARBA00022692"/>
    </source>
</evidence>
<evidence type="ECO:0000256" key="1">
    <source>
        <dbReference type="ARBA" id="ARBA00004167"/>
    </source>
</evidence>
<feature type="transmembrane region" description="Helical" evidence="6">
    <location>
        <begin position="31"/>
        <end position="56"/>
    </location>
</feature>
<dbReference type="EnsemblPlants" id="ORUFI05G12050.1">
    <property type="protein sequence ID" value="ORUFI05G12050.1"/>
    <property type="gene ID" value="ORUFI05G12050"/>
</dbReference>
<dbReference type="STRING" id="4529.A0A0E0PKJ9"/>
<accession>A0A0E0PKJ9</accession>